<name>A0A445N1Q0_9BACT</name>
<dbReference type="GO" id="GO:0006355">
    <property type="term" value="P:regulation of DNA-templated transcription"/>
    <property type="evidence" value="ECO:0007669"/>
    <property type="project" value="InterPro"/>
</dbReference>
<gene>
    <name evidence="8" type="primary">atoC</name>
    <name evidence="8" type="ORF">PITCH_A680020</name>
</gene>
<dbReference type="CDD" id="cd00009">
    <property type="entry name" value="AAA"/>
    <property type="match status" value="1"/>
</dbReference>
<dbReference type="GO" id="GO:0000160">
    <property type="term" value="P:phosphorelay signal transduction system"/>
    <property type="evidence" value="ECO:0007669"/>
    <property type="project" value="InterPro"/>
</dbReference>
<protein>
    <submittedName>
        <fullName evidence="8">Acetoacetate metabolism regulatory protein AtoC</fullName>
    </submittedName>
</protein>
<keyword evidence="3" id="KW-0805">Transcription regulation</keyword>
<dbReference type="AlphaFoldDB" id="A0A445N1Q0"/>
<dbReference type="InterPro" id="IPR001789">
    <property type="entry name" value="Sig_transdc_resp-reg_receiver"/>
</dbReference>
<dbReference type="Pfam" id="PF00158">
    <property type="entry name" value="Sigma54_activat"/>
    <property type="match status" value="1"/>
</dbReference>
<dbReference type="InterPro" id="IPR009057">
    <property type="entry name" value="Homeodomain-like_sf"/>
</dbReference>
<evidence type="ECO:0000256" key="3">
    <source>
        <dbReference type="ARBA" id="ARBA00023015"/>
    </source>
</evidence>
<evidence type="ECO:0000256" key="4">
    <source>
        <dbReference type="ARBA" id="ARBA00023163"/>
    </source>
</evidence>
<evidence type="ECO:0000256" key="1">
    <source>
        <dbReference type="ARBA" id="ARBA00022741"/>
    </source>
</evidence>
<dbReference type="PROSITE" id="PS00688">
    <property type="entry name" value="SIGMA54_INTERACT_3"/>
    <property type="match status" value="1"/>
</dbReference>
<dbReference type="SMART" id="SM00382">
    <property type="entry name" value="AAA"/>
    <property type="match status" value="1"/>
</dbReference>
<dbReference type="Gene3D" id="1.10.10.60">
    <property type="entry name" value="Homeodomain-like"/>
    <property type="match status" value="1"/>
</dbReference>
<dbReference type="GO" id="GO:0043565">
    <property type="term" value="F:sequence-specific DNA binding"/>
    <property type="evidence" value="ECO:0007669"/>
    <property type="project" value="InterPro"/>
</dbReference>
<keyword evidence="1" id="KW-0547">Nucleotide-binding</keyword>
<dbReference type="Pfam" id="PF00072">
    <property type="entry name" value="Response_reg"/>
    <property type="match status" value="1"/>
</dbReference>
<dbReference type="SUPFAM" id="SSF46689">
    <property type="entry name" value="Homeodomain-like"/>
    <property type="match status" value="1"/>
</dbReference>
<dbReference type="Gene3D" id="3.40.50.2300">
    <property type="match status" value="1"/>
</dbReference>
<keyword evidence="2" id="KW-0067">ATP-binding</keyword>
<dbReference type="PROSITE" id="PS50110">
    <property type="entry name" value="RESPONSE_REGULATORY"/>
    <property type="match status" value="1"/>
</dbReference>
<dbReference type="InterPro" id="IPR011006">
    <property type="entry name" value="CheY-like_superfamily"/>
</dbReference>
<dbReference type="PRINTS" id="PR01590">
    <property type="entry name" value="HTHFIS"/>
</dbReference>
<dbReference type="Pfam" id="PF02954">
    <property type="entry name" value="HTH_8"/>
    <property type="match status" value="1"/>
</dbReference>
<proteinExistence type="predicted"/>
<evidence type="ECO:0000259" key="7">
    <source>
        <dbReference type="PROSITE" id="PS50110"/>
    </source>
</evidence>
<dbReference type="InterPro" id="IPR002197">
    <property type="entry name" value="HTH_Fis"/>
</dbReference>
<feature type="domain" description="Response regulatory" evidence="7">
    <location>
        <begin position="3"/>
        <end position="117"/>
    </location>
</feature>
<dbReference type="CDD" id="cd00156">
    <property type="entry name" value="REC"/>
    <property type="match status" value="1"/>
</dbReference>
<dbReference type="Pfam" id="PF25601">
    <property type="entry name" value="AAA_lid_14"/>
    <property type="match status" value="1"/>
</dbReference>
<dbReference type="FunFam" id="3.40.50.300:FF:000006">
    <property type="entry name" value="DNA-binding transcriptional regulator NtrC"/>
    <property type="match status" value="1"/>
</dbReference>
<evidence type="ECO:0000256" key="2">
    <source>
        <dbReference type="ARBA" id="ARBA00022840"/>
    </source>
</evidence>
<evidence type="ECO:0000313" key="8">
    <source>
        <dbReference type="EMBL" id="SPD75621.1"/>
    </source>
</evidence>
<dbReference type="SMART" id="SM00448">
    <property type="entry name" value="REC"/>
    <property type="match status" value="1"/>
</dbReference>
<dbReference type="SUPFAM" id="SSF52540">
    <property type="entry name" value="P-loop containing nucleoside triphosphate hydrolases"/>
    <property type="match status" value="1"/>
</dbReference>
<feature type="domain" description="Sigma-54 factor interaction" evidence="6">
    <location>
        <begin position="147"/>
        <end position="376"/>
    </location>
</feature>
<keyword evidence="5" id="KW-0597">Phosphoprotein</keyword>
<dbReference type="InterPro" id="IPR027417">
    <property type="entry name" value="P-loop_NTPase"/>
</dbReference>
<organism evidence="8">
    <name type="scientific">uncultured Desulfobacterium sp</name>
    <dbReference type="NCBI Taxonomy" id="201089"/>
    <lineage>
        <taxon>Bacteria</taxon>
        <taxon>Pseudomonadati</taxon>
        <taxon>Thermodesulfobacteriota</taxon>
        <taxon>Desulfobacteria</taxon>
        <taxon>Desulfobacterales</taxon>
        <taxon>Desulfobacteriaceae</taxon>
        <taxon>Desulfobacterium</taxon>
        <taxon>environmental samples</taxon>
    </lineage>
</organism>
<dbReference type="InterPro" id="IPR003593">
    <property type="entry name" value="AAA+_ATPase"/>
</dbReference>
<reference evidence="8" key="1">
    <citation type="submission" date="2018-01" db="EMBL/GenBank/DDBJ databases">
        <authorList>
            <person name="Regsiter A."/>
            <person name="William W."/>
        </authorList>
    </citation>
    <scope>NUCLEOTIDE SEQUENCE</scope>
    <source>
        <strain evidence="8">TRIP AH-1</strain>
    </source>
</reference>
<feature type="modified residue" description="4-aspartylphosphate" evidence="5">
    <location>
        <position position="52"/>
    </location>
</feature>
<evidence type="ECO:0000256" key="5">
    <source>
        <dbReference type="PROSITE-ProRule" id="PRU00169"/>
    </source>
</evidence>
<dbReference type="Gene3D" id="1.10.8.60">
    <property type="match status" value="1"/>
</dbReference>
<dbReference type="InterPro" id="IPR058031">
    <property type="entry name" value="AAA_lid_NorR"/>
</dbReference>
<dbReference type="EMBL" id="OJIN01000212">
    <property type="protein sequence ID" value="SPD75621.1"/>
    <property type="molecule type" value="Genomic_DNA"/>
</dbReference>
<accession>A0A445N1Q0</accession>
<dbReference type="PANTHER" id="PTHR32071">
    <property type="entry name" value="TRANSCRIPTIONAL REGULATORY PROTEIN"/>
    <property type="match status" value="1"/>
</dbReference>
<dbReference type="Gene3D" id="3.40.50.300">
    <property type="entry name" value="P-loop containing nucleotide triphosphate hydrolases"/>
    <property type="match status" value="1"/>
</dbReference>
<sequence>MEKILLIDDDEGLIHFLSRFFQRKGYEVAVCLNGRSAIEKISETSFDLILLDYKMPDLNGLDTLKKIKTSQVKTPVIIMTAYGNTDLAIEAMKRGAYDYLVKPFEREELSRVVSEALLVNRQMKEIVSFPDSAQPFLTPPSKDALKMIGRSSRMQDVYKLIGQIAEKNVSVLITGESGTGKEMAARAIYHHSRRKDKPFIAVNCAAIPETLFESELFGYERGAFTGAERTYIGKIERCNGGTVFLDEIADMPLSLQAKLLRVIQEGEFERLGGSQTILVNVRIIAATNKDLEIEIEQGRFRKDLYWRLKVISIIMPPLRNRTEDIKELVEYFLARFGVEYIKPVKHISEAAMAKIHSYSWPGNVRELENCIRRAILLCKGDIISEDLILLSEITDQNMLQALDREHLIGKLKDKLEEIIPEILRLSEQQAHSNVIEIVEDTLIEKALRLCGNNQVRAAKMLGISRNTLRHRLKRFTEKQDDSEQD</sequence>
<evidence type="ECO:0000259" key="6">
    <source>
        <dbReference type="PROSITE" id="PS50045"/>
    </source>
</evidence>
<keyword evidence="4" id="KW-0804">Transcription</keyword>
<dbReference type="InterPro" id="IPR025944">
    <property type="entry name" value="Sigma_54_int_dom_CS"/>
</dbReference>
<dbReference type="PROSITE" id="PS50045">
    <property type="entry name" value="SIGMA54_INTERACT_4"/>
    <property type="match status" value="1"/>
</dbReference>
<dbReference type="InterPro" id="IPR002078">
    <property type="entry name" value="Sigma_54_int"/>
</dbReference>
<dbReference type="SUPFAM" id="SSF52172">
    <property type="entry name" value="CheY-like"/>
    <property type="match status" value="1"/>
</dbReference>
<dbReference type="GO" id="GO:0005524">
    <property type="term" value="F:ATP binding"/>
    <property type="evidence" value="ECO:0007669"/>
    <property type="project" value="UniProtKB-KW"/>
</dbReference>